<comment type="caution">
    <text evidence="1">The sequence shown here is derived from an EMBL/GenBank/DDBJ whole genome shotgun (WGS) entry which is preliminary data.</text>
</comment>
<dbReference type="EMBL" id="CALNXK010000127">
    <property type="protein sequence ID" value="CAH3163927.1"/>
    <property type="molecule type" value="Genomic_DNA"/>
</dbReference>
<proteinExistence type="predicted"/>
<evidence type="ECO:0000313" key="2">
    <source>
        <dbReference type="Proteomes" id="UP001159405"/>
    </source>
</evidence>
<protein>
    <submittedName>
        <fullName evidence="1">Uncharacterized protein</fullName>
    </submittedName>
</protein>
<dbReference type="Proteomes" id="UP001159405">
    <property type="component" value="Unassembled WGS sequence"/>
</dbReference>
<organism evidence="1 2">
    <name type="scientific">Porites lobata</name>
    <dbReference type="NCBI Taxonomy" id="104759"/>
    <lineage>
        <taxon>Eukaryota</taxon>
        <taxon>Metazoa</taxon>
        <taxon>Cnidaria</taxon>
        <taxon>Anthozoa</taxon>
        <taxon>Hexacorallia</taxon>
        <taxon>Scleractinia</taxon>
        <taxon>Fungiina</taxon>
        <taxon>Poritidae</taxon>
        <taxon>Porites</taxon>
    </lineage>
</organism>
<name>A0ABN8QG43_9CNID</name>
<feature type="non-terminal residue" evidence="1">
    <location>
        <position position="410"/>
    </location>
</feature>
<sequence length="410" mass="48090">MSYLQKRFYLFNCDNTYNLQIVETFLLEVEEKYGFKFSVDRRYFGLLRMAEVCDRIIPTLDMDVAVFVVNANESRLSINEDNVGIGYARIYRTLLKKTDDNVLIVIGGDSYYRDENEEVQSVISRWARKKVASQFREEYLDGRQSFIFSWDKKHRMIHEEAMRHFLDPGKRGSKFEYTLPRPLPKPIPPVILHHLSKPKTPVVTFAGRNMRQEVRAIIIESHTLFRHQQAPTASLHRDTLSVANQLETKNGVSMTFKNKTVFLETKVRYGEISYNAKDVLQRKGGWRPSERQVSIVMEDLKPYAVRTRRCDKMSHQLKRFYIFNCDNTYKLEIVENFLLQVEEKYGFKISIDRLNFGLQRMVEVCENTLPKLVMDVAVFVVHANESRLSINEDNAGIGYARFYRALLQKT</sequence>
<evidence type="ECO:0000313" key="1">
    <source>
        <dbReference type="EMBL" id="CAH3163927.1"/>
    </source>
</evidence>
<keyword evidence="2" id="KW-1185">Reference proteome</keyword>
<accession>A0ABN8QG43</accession>
<reference evidence="1 2" key="1">
    <citation type="submission" date="2022-05" db="EMBL/GenBank/DDBJ databases">
        <authorList>
            <consortium name="Genoscope - CEA"/>
            <person name="William W."/>
        </authorList>
    </citation>
    <scope>NUCLEOTIDE SEQUENCE [LARGE SCALE GENOMIC DNA]</scope>
</reference>
<gene>
    <name evidence="1" type="ORF">PLOB_00006043</name>
</gene>